<comment type="subcellular location">
    <subcellularLocation>
        <location evidence="1 11">Cell outer membrane</location>
        <topology evidence="1 11">Multi-pass membrane protein</topology>
    </subcellularLocation>
</comment>
<evidence type="ECO:0000259" key="15">
    <source>
        <dbReference type="Pfam" id="PF07715"/>
    </source>
</evidence>
<dbReference type="EMBL" id="JALHAT010000015">
    <property type="protein sequence ID" value="MCJ1961094.1"/>
    <property type="molecule type" value="Genomic_DNA"/>
</dbReference>
<protein>
    <submittedName>
        <fullName evidence="16">TonB-dependent receptor</fullName>
    </submittedName>
</protein>
<dbReference type="InterPro" id="IPR036942">
    <property type="entry name" value="Beta-barrel_TonB_sf"/>
</dbReference>
<keyword evidence="4" id="KW-0410">Iron transport</keyword>
<dbReference type="RefSeq" id="WP_243799852.1">
    <property type="nucleotide sequence ID" value="NZ_JALHAT010000015.1"/>
</dbReference>
<evidence type="ECO:0000256" key="9">
    <source>
        <dbReference type="ARBA" id="ARBA00023136"/>
    </source>
</evidence>
<evidence type="ECO:0000256" key="13">
    <source>
        <dbReference type="SAM" id="SignalP"/>
    </source>
</evidence>
<dbReference type="Gene3D" id="2.40.170.20">
    <property type="entry name" value="TonB-dependent receptor, beta-barrel domain"/>
    <property type="match status" value="1"/>
</dbReference>
<keyword evidence="2 11" id="KW-0813">Transport</keyword>
<evidence type="ECO:0000313" key="17">
    <source>
        <dbReference type="Proteomes" id="UP001162802"/>
    </source>
</evidence>
<dbReference type="SUPFAM" id="SSF56935">
    <property type="entry name" value="Porins"/>
    <property type="match status" value="1"/>
</dbReference>
<evidence type="ECO:0000313" key="16">
    <source>
        <dbReference type="EMBL" id="MCJ1961094.1"/>
    </source>
</evidence>
<dbReference type="InterPro" id="IPR012910">
    <property type="entry name" value="Plug_dom"/>
</dbReference>
<evidence type="ECO:0000256" key="10">
    <source>
        <dbReference type="ARBA" id="ARBA00023237"/>
    </source>
</evidence>
<dbReference type="Pfam" id="PF07715">
    <property type="entry name" value="Plug"/>
    <property type="match status" value="1"/>
</dbReference>
<evidence type="ECO:0000256" key="12">
    <source>
        <dbReference type="RuleBase" id="RU003357"/>
    </source>
</evidence>
<name>A0ABT0AD57_9SPHN</name>
<reference evidence="16" key="1">
    <citation type="submission" date="2022-03" db="EMBL/GenBank/DDBJ databases">
        <title>Identification of a novel bacterium isolated from mangrove sediments.</title>
        <authorList>
            <person name="Pan X."/>
        </authorList>
    </citation>
    <scope>NUCLEOTIDE SEQUENCE</scope>
    <source>
        <strain evidence="16">B2637</strain>
    </source>
</reference>
<evidence type="ECO:0000256" key="2">
    <source>
        <dbReference type="ARBA" id="ARBA00022448"/>
    </source>
</evidence>
<dbReference type="Proteomes" id="UP001162802">
    <property type="component" value="Unassembled WGS sequence"/>
</dbReference>
<evidence type="ECO:0000256" key="8">
    <source>
        <dbReference type="ARBA" id="ARBA00023077"/>
    </source>
</evidence>
<keyword evidence="16" id="KW-0675">Receptor</keyword>
<dbReference type="PROSITE" id="PS52016">
    <property type="entry name" value="TONB_DEPENDENT_REC_3"/>
    <property type="match status" value="1"/>
</dbReference>
<keyword evidence="17" id="KW-1185">Reference proteome</keyword>
<keyword evidence="8 12" id="KW-0798">TonB box</keyword>
<gene>
    <name evidence="16" type="ORF">MTR65_10410</name>
</gene>
<keyword evidence="3 11" id="KW-1134">Transmembrane beta strand</keyword>
<accession>A0ABT0AD57</accession>
<sequence length="777" mass="83334">MIGKLLQTCSLGSMAAAALLAPSAQAQEQERPAGASAGGDIVVTARRREESLQDIPVAINVVSQDTIARKGVRDMNSVAAMTPGLQFDTGASPADIRPSLRGIALIEGRSNVAMIVDGIDTTGVSLNTTVGGGGNQNATALMDIARIEVVKGPQTVYFGRSAFAGAISFVSKDPEFTPGGTFNFGLGAYGQQEATAHVTGPVIGDVVAAKLSATYSNFSGFYKNPGNGQGLDASRNYGVGGTVLIESGGFTGKIRGSYLNSNAGPGAGYVIQRPDTSLYGVNTITEETFDPDEVNMSSDHRYAGNNSETYRGVLDLEYDFGNGFVLNSLSGYNRTKGRLEFDFDKEPQNEPQGVDLGGGLVNCLSMVCVGIFDFDNDLQQISSDLRLSYDGGPIRAMVGGYVFDENYEEVDYSRFLGARPFITSTRADIPGRVNRLNTNTYSGFGSVEFDLSRALTVTGELRYNHEVISAAATTGVNLLFLTGANEIDFRGKTSFDAWLPRVSAAWKVSPDLNIYASAAKGSKPGGFNTGQVRDDLRPFGQESIWTYELGVKGSLLNGDLNFEADVYYSDWSDLQVTTVCYGSLSAQGPEPECPNSSAVTLNYIINAEKAEVKGAELGVNATPFHWLRLSGSYAYTDSKFKDFAARDVFPSPAGVDRQFGGNRVPLVPRHSATGMVHIEAPLSGELDGFIEGTGNYRSSRFARFDNRVKLDQKFTADAQIGLKGGSWTALVYVNNIFNDLTPDFSRFWGSFNPSTSNGEYITAPARRTGGIRFIKNF</sequence>
<feature type="domain" description="TonB-dependent receptor-like beta-barrel" evidence="14">
    <location>
        <begin position="263"/>
        <end position="736"/>
    </location>
</feature>
<evidence type="ECO:0000256" key="11">
    <source>
        <dbReference type="PROSITE-ProRule" id="PRU01360"/>
    </source>
</evidence>
<feature type="signal peptide" evidence="13">
    <location>
        <begin position="1"/>
        <end position="26"/>
    </location>
</feature>
<dbReference type="InterPro" id="IPR039426">
    <property type="entry name" value="TonB-dep_rcpt-like"/>
</dbReference>
<keyword evidence="7" id="KW-0406">Ion transport</keyword>
<proteinExistence type="inferred from homology"/>
<feature type="domain" description="TonB-dependent receptor plug" evidence="15">
    <location>
        <begin position="52"/>
        <end position="166"/>
    </location>
</feature>
<keyword evidence="13" id="KW-0732">Signal</keyword>
<evidence type="ECO:0000256" key="4">
    <source>
        <dbReference type="ARBA" id="ARBA00022496"/>
    </source>
</evidence>
<feature type="chain" id="PRO_5045291412" evidence="13">
    <location>
        <begin position="27"/>
        <end position="777"/>
    </location>
</feature>
<evidence type="ECO:0000256" key="1">
    <source>
        <dbReference type="ARBA" id="ARBA00004571"/>
    </source>
</evidence>
<dbReference type="InterPro" id="IPR000531">
    <property type="entry name" value="Beta-barrel_TonB"/>
</dbReference>
<evidence type="ECO:0000256" key="7">
    <source>
        <dbReference type="ARBA" id="ARBA00023065"/>
    </source>
</evidence>
<dbReference type="Pfam" id="PF00593">
    <property type="entry name" value="TonB_dep_Rec_b-barrel"/>
    <property type="match status" value="1"/>
</dbReference>
<keyword evidence="6" id="KW-0408">Iron</keyword>
<keyword evidence="9 11" id="KW-0472">Membrane</keyword>
<comment type="caution">
    <text evidence="16">The sequence shown here is derived from an EMBL/GenBank/DDBJ whole genome shotgun (WGS) entry which is preliminary data.</text>
</comment>
<keyword evidence="5 11" id="KW-0812">Transmembrane</keyword>
<dbReference type="PANTHER" id="PTHR32552">
    <property type="entry name" value="FERRICHROME IRON RECEPTOR-RELATED"/>
    <property type="match status" value="1"/>
</dbReference>
<evidence type="ECO:0000259" key="14">
    <source>
        <dbReference type="Pfam" id="PF00593"/>
    </source>
</evidence>
<organism evidence="16 17">
    <name type="scientific">Novosphingobium mangrovi</name>
    <name type="common">ex Hu et al. 2023</name>
    <dbReference type="NCBI Taxonomy" id="2930094"/>
    <lineage>
        <taxon>Bacteria</taxon>
        <taxon>Pseudomonadati</taxon>
        <taxon>Pseudomonadota</taxon>
        <taxon>Alphaproteobacteria</taxon>
        <taxon>Sphingomonadales</taxon>
        <taxon>Sphingomonadaceae</taxon>
        <taxon>Novosphingobium</taxon>
    </lineage>
</organism>
<keyword evidence="10 11" id="KW-0998">Cell outer membrane</keyword>
<evidence type="ECO:0000256" key="6">
    <source>
        <dbReference type="ARBA" id="ARBA00023004"/>
    </source>
</evidence>
<comment type="similarity">
    <text evidence="11 12">Belongs to the TonB-dependent receptor family.</text>
</comment>
<evidence type="ECO:0000256" key="5">
    <source>
        <dbReference type="ARBA" id="ARBA00022692"/>
    </source>
</evidence>
<evidence type="ECO:0000256" key="3">
    <source>
        <dbReference type="ARBA" id="ARBA00022452"/>
    </source>
</evidence>
<dbReference type="PANTHER" id="PTHR32552:SF81">
    <property type="entry name" value="TONB-DEPENDENT OUTER MEMBRANE RECEPTOR"/>
    <property type="match status" value="1"/>
</dbReference>